<dbReference type="InterPro" id="IPR015927">
    <property type="entry name" value="Peptidase_S24_S26A/B/C"/>
</dbReference>
<dbReference type="FunFam" id="1.10.10.10:FF:000009">
    <property type="entry name" value="LexA repressor"/>
    <property type="match status" value="1"/>
</dbReference>
<evidence type="ECO:0000256" key="6">
    <source>
        <dbReference type="ARBA" id="ARBA00022801"/>
    </source>
</evidence>
<keyword evidence="11 13" id="KW-0234">DNA repair</keyword>
<keyword evidence="5 13" id="KW-0227">DNA damage</keyword>
<evidence type="ECO:0000256" key="14">
    <source>
        <dbReference type="RuleBase" id="RU003991"/>
    </source>
</evidence>
<keyword evidence="3 13" id="KW-0678">Repressor</keyword>
<reference evidence="17" key="2">
    <citation type="submission" date="2020-09" db="EMBL/GenBank/DDBJ databases">
        <authorList>
            <person name="Sun Q."/>
            <person name="Zhou Y."/>
        </authorList>
    </citation>
    <scope>NUCLEOTIDE SEQUENCE</scope>
    <source>
        <strain evidence="17">CGMCC 1.14988</strain>
    </source>
</reference>
<accession>A0A8J3A8I1</accession>
<keyword evidence="12 13" id="KW-0742">SOS response</keyword>
<dbReference type="PANTHER" id="PTHR33516:SF2">
    <property type="entry name" value="LEXA REPRESSOR-RELATED"/>
    <property type="match status" value="1"/>
</dbReference>
<dbReference type="InterPro" id="IPR006197">
    <property type="entry name" value="Peptidase_S24_LexA"/>
</dbReference>
<dbReference type="AlphaFoldDB" id="A0A8J3A8I1"/>
<evidence type="ECO:0000259" key="15">
    <source>
        <dbReference type="Pfam" id="PF00717"/>
    </source>
</evidence>
<keyword evidence="10 13" id="KW-0804">Transcription</keyword>
<dbReference type="GO" id="GO:0004252">
    <property type="term" value="F:serine-type endopeptidase activity"/>
    <property type="evidence" value="ECO:0007669"/>
    <property type="project" value="UniProtKB-UniRule"/>
</dbReference>
<keyword evidence="8 13" id="KW-0805">Transcription regulation</keyword>
<dbReference type="InterPro" id="IPR050077">
    <property type="entry name" value="LexA_repressor"/>
</dbReference>
<dbReference type="GO" id="GO:0003677">
    <property type="term" value="F:DNA binding"/>
    <property type="evidence" value="ECO:0007669"/>
    <property type="project" value="UniProtKB-UniRule"/>
</dbReference>
<evidence type="ECO:0000256" key="12">
    <source>
        <dbReference type="ARBA" id="ARBA00023236"/>
    </source>
</evidence>
<dbReference type="CDD" id="cd06529">
    <property type="entry name" value="S24_LexA-like"/>
    <property type="match status" value="1"/>
</dbReference>
<feature type="site" description="Cleavage; by autolysis" evidence="13">
    <location>
        <begin position="101"/>
        <end position="102"/>
    </location>
</feature>
<evidence type="ECO:0000256" key="3">
    <source>
        <dbReference type="ARBA" id="ARBA00022491"/>
    </source>
</evidence>
<keyword evidence="18" id="KW-1185">Reference proteome</keyword>
<evidence type="ECO:0000256" key="1">
    <source>
        <dbReference type="ARBA" id="ARBA00007484"/>
    </source>
</evidence>
<evidence type="ECO:0000259" key="16">
    <source>
        <dbReference type="Pfam" id="PF01726"/>
    </source>
</evidence>
<dbReference type="OrthoDB" id="9802364at2"/>
<dbReference type="InterPro" id="IPR006200">
    <property type="entry name" value="LexA"/>
</dbReference>
<dbReference type="GO" id="GO:0006260">
    <property type="term" value="P:DNA replication"/>
    <property type="evidence" value="ECO:0007669"/>
    <property type="project" value="UniProtKB-UniRule"/>
</dbReference>
<dbReference type="SUPFAM" id="SSF46785">
    <property type="entry name" value="Winged helix' DNA-binding domain"/>
    <property type="match status" value="1"/>
</dbReference>
<dbReference type="NCBIfam" id="TIGR00498">
    <property type="entry name" value="lexA"/>
    <property type="match status" value="1"/>
</dbReference>
<feature type="domain" description="LexA repressor DNA-binding" evidence="16">
    <location>
        <begin position="9"/>
        <end position="72"/>
    </location>
</feature>
<dbReference type="EMBL" id="BMHA01000006">
    <property type="protein sequence ID" value="GGI06626.1"/>
    <property type="molecule type" value="Genomic_DNA"/>
</dbReference>
<protein>
    <recommendedName>
        <fullName evidence="13">LexA repressor</fullName>
        <ecNumber evidence="13">3.4.21.88</ecNumber>
    </recommendedName>
</protein>
<dbReference type="InterPro" id="IPR036388">
    <property type="entry name" value="WH-like_DNA-bd_sf"/>
</dbReference>
<comment type="similarity">
    <text evidence="1 13 14">Belongs to the peptidase S24 family.</text>
</comment>
<dbReference type="Gene3D" id="2.10.109.10">
    <property type="entry name" value="Umud Fragment, subunit A"/>
    <property type="match status" value="1"/>
</dbReference>
<dbReference type="InterPro" id="IPR036390">
    <property type="entry name" value="WH_DNA-bd_sf"/>
</dbReference>
<evidence type="ECO:0000256" key="5">
    <source>
        <dbReference type="ARBA" id="ARBA00022763"/>
    </source>
</evidence>
<keyword evidence="7 13" id="KW-0068">Autocatalytic cleavage</keyword>
<feature type="active site" description="For autocatalytic cleavage activity" evidence="13">
    <location>
        <position position="173"/>
    </location>
</feature>
<evidence type="ECO:0000256" key="10">
    <source>
        <dbReference type="ARBA" id="ARBA00023163"/>
    </source>
</evidence>
<dbReference type="GO" id="GO:0045892">
    <property type="term" value="P:negative regulation of DNA-templated transcription"/>
    <property type="evidence" value="ECO:0007669"/>
    <property type="project" value="UniProtKB-UniRule"/>
</dbReference>
<dbReference type="SUPFAM" id="SSF51306">
    <property type="entry name" value="LexA/Signal peptidase"/>
    <property type="match status" value="1"/>
</dbReference>
<dbReference type="Gene3D" id="1.10.10.10">
    <property type="entry name" value="Winged helix-like DNA-binding domain superfamily/Winged helix DNA-binding domain"/>
    <property type="match status" value="1"/>
</dbReference>
<evidence type="ECO:0000256" key="4">
    <source>
        <dbReference type="ARBA" id="ARBA00022705"/>
    </source>
</evidence>
<evidence type="ECO:0000256" key="2">
    <source>
        <dbReference type="ARBA" id="ARBA00011738"/>
    </source>
</evidence>
<dbReference type="Pfam" id="PF00717">
    <property type="entry name" value="Peptidase_S24"/>
    <property type="match status" value="1"/>
</dbReference>
<dbReference type="Pfam" id="PF01726">
    <property type="entry name" value="LexA_DNA_bind"/>
    <property type="match status" value="1"/>
</dbReference>
<dbReference type="EC" id="3.4.21.88" evidence="13"/>
<dbReference type="InterPro" id="IPR006199">
    <property type="entry name" value="LexA_DNA-bd_dom"/>
</dbReference>
<evidence type="ECO:0000313" key="17">
    <source>
        <dbReference type="EMBL" id="GGI06626.1"/>
    </source>
</evidence>
<name>A0A8J3A8I1_9ACTN</name>
<dbReference type="HAMAP" id="MF_00015">
    <property type="entry name" value="LexA"/>
    <property type="match status" value="1"/>
</dbReference>
<evidence type="ECO:0000256" key="7">
    <source>
        <dbReference type="ARBA" id="ARBA00022813"/>
    </source>
</evidence>
<dbReference type="GO" id="GO:0006508">
    <property type="term" value="P:proteolysis"/>
    <property type="evidence" value="ECO:0007669"/>
    <property type="project" value="InterPro"/>
</dbReference>
<keyword evidence="6 13" id="KW-0378">Hydrolase</keyword>
<evidence type="ECO:0000256" key="13">
    <source>
        <dbReference type="HAMAP-Rule" id="MF_00015"/>
    </source>
</evidence>
<comment type="catalytic activity">
    <reaction evidence="13">
        <text>Hydrolysis of Ala-|-Gly bond in repressor LexA.</text>
        <dbReference type="EC" id="3.4.21.88"/>
    </reaction>
</comment>
<proteinExistence type="inferred from homology"/>
<feature type="active site" description="For autocatalytic cleavage activity" evidence="13">
    <location>
        <position position="136"/>
    </location>
</feature>
<dbReference type="GO" id="GO:0009432">
    <property type="term" value="P:SOS response"/>
    <property type="evidence" value="ECO:0007669"/>
    <property type="project" value="UniProtKB-UniRule"/>
</dbReference>
<reference evidence="17" key="1">
    <citation type="journal article" date="2014" name="Int. J. Syst. Evol. Microbiol.">
        <title>Complete genome sequence of Corynebacterium casei LMG S-19264T (=DSM 44701T), isolated from a smear-ripened cheese.</title>
        <authorList>
            <consortium name="US DOE Joint Genome Institute (JGI-PGF)"/>
            <person name="Walter F."/>
            <person name="Albersmeier A."/>
            <person name="Kalinowski J."/>
            <person name="Ruckert C."/>
        </authorList>
    </citation>
    <scope>NUCLEOTIDE SEQUENCE</scope>
    <source>
        <strain evidence="17">CGMCC 1.14988</strain>
    </source>
</reference>
<dbReference type="PRINTS" id="PR00726">
    <property type="entry name" value="LEXASERPTASE"/>
</dbReference>
<dbReference type="InterPro" id="IPR036286">
    <property type="entry name" value="LexA/Signal_pep-like_sf"/>
</dbReference>
<dbReference type="GO" id="GO:0006281">
    <property type="term" value="P:DNA repair"/>
    <property type="evidence" value="ECO:0007669"/>
    <property type="project" value="UniProtKB-UniRule"/>
</dbReference>
<feature type="DNA-binding region" description="H-T-H motif" evidence="13">
    <location>
        <begin position="35"/>
        <end position="55"/>
    </location>
</feature>
<evidence type="ECO:0000256" key="8">
    <source>
        <dbReference type="ARBA" id="ARBA00023015"/>
    </source>
</evidence>
<sequence>MSEQPRDVSDLTPRQRAILEVIHAHVDAHGYPPSVREIGDAVGLKSTSSVHAQLETLEGKGYLRRDPTKPRALELGRDLELGLQLRPGASRNVPLVGEIAAGGPILAEERVDAVYALPKELVGEGQLFLLRVRGESMIEAGVLDGDLVVVREQASVEQGEMCAVLIEGEATVKFFRRTRTGDVFLDPANAAYEPIPIVPGQDARIMGKVVTVMRSVR</sequence>
<dbReference type="FunFam" id="2.10.109.10:FF:000001">
    <property type="entry name" value="LexA repressor"/>
    <property type="match status" value="1"/>
</dbReference>
<keyword evidence="9 13" id="KW-0238">DNA-binding</keyword>
<organism evidence="17 18">
    <name type="scientific">Egicoccus halophilus</name>
    <dbReference type="NCBI Taxonomy" id="1670830"/>
    <lineage>
        <taxon>Bacteria</taxon>
        <taxon>Bacillati</taxon>
        <taxon>Actinomycetota</taxon>
        <taxon>Nitriliruptoria</taxon>
        <taxon>Egicoccales</taxon>
        <taxon>Egicoccaceae</taxon>
        <taxon>Egicoccus</taxon>
    </lineage>
</organism>
<evidence type="ECO:0000256" key="11">
    <source>
        <dbReference type="ARBA" id="ARBA00023204"/>
    </source>
</evidence>
<comment type="function">
    <text evidence="13">Represses a number of genes involved in the response to DNA damage (SOS response), including recA and lexA. In the presence of single-stranded DNA, RecA interacts with LexA causing an autocatalytic cleavage which disrupts the DNA-binding part of LexA, leading to derepression of the SOS regulon and eventually DNA repair.</text>
</comment>
<evidence type="ECO:0000256" key="9">
    <source>
        <dbReference type="ARBA" id="ARBA00023125"/>
    </source>
</evidence>
<evidence type="ECO:0000313" key="18">
    <source>
        <dbReference type="Proteomes" id="UP000650511"/>
    </source>
</evidence>
<dbReference type="Proteomes" id="UP000650511">
    <property type="component" value="Unassembled WGS sequence"/>
</dbReference>
<gene>
    <name evidence="13 17" type="primary">lexA</name>
    <name evidence="17" type="ORF">GCM10011354_20030</name>
</gene>
<comment type="subunit">
    <text evidence="2 13">Homodimer.</text>
</comment>
<dbReference type="PANTHER" id="PTHR33516">
    <property type="entry name" value="LEXA REPRESSOR"/>
    <property type="match status" value="1"/>
</dbReference>
<comment type="caution">
    <text evidence="17">The sequence shown here is derived from an EMBL/GenBank/DDBJ whole genome shotgun (WGS) entry which is preliminary data.</text>
</comment>
<keyword evidence="4 13" id="KW-0235">DNA replication</keyword>
<dbReference type="InterPro" id="IPR039418">
    <property type="entry name" value="LexA-like"/>
</dbReference>
<feature type="domain" description="Peptidase S24/S26A/S26B/S26C" evidence="15">
    <location>
        <begin position="94"/>
        <end position="210"/>
    </location>
</feature>